<dbReference type="KEGG" id="sfol:H3H32_31360"/>
<sequence>MNKPEDALRLKIMEICTETKRETPNGWTLTATLGEFMQRCLVNQITDGDTWIEAVQLEVEEFLDAIVLLFELTPLLAVGDSLMGTSGQLFRITGRRFYPVDKIINYHFAYIFDREDEPEYYDDQESDREEEAD</sequence>
<dbReference type="AlphaFoldDB" id="A0A7G5GU24"/>
<proteinExistence type="predicted"/>
<accession>A0A7G5GU24</accession>
<keyword evidence="2" id="KW-1185">Reference proteome</keyword>
<protein>
    <submittedName>
        <fullName evidence="1">Uncharacterized protein</fullName>
    </submittedName>
</protein>
<dbReference type="RefSeq" id="WP_182459675.1">
    <property type="nucleotide sequence ID" value="NZ_CP059732.1"/>
</dbReference>
<name>A0A7G5GU24_9BACT</name>
<evidence type="ECO:0000313" key="1">
    <source>
        <dbReference type="EMBL" id="QMW02366.1"/>
    </source>
</evidence>
<evidence type="ECO:0000313" key="2">
    <source>
        <dbReference type="Proteomes" id="UP000515369"/>
    </source>
</evidence>
<dbReference type="Proteomes" id="UP000515369">
    <property type="component" value="Chromosome"/>
</dbReference>
<dbReference type="EMBL" id="CP059732">
    <property type="protein sequence ID" value="QMW02366.1"/>
    <property type="molecule type" value="Genomic_DNA"/>
</dbReference>
<gene>
    <name evidence="1" type="ORF">H3H32_31360</name>
</gene>
<reference evidence="1 2" key="1">
    <citation type="submission" date="2020-07" db="EMBL/GenBank/DDBJ databases">
        <title>Spirosoma foliorum sp. nov., isolated from the leaves on the Nejang mountain Korea, Republic of.</title>
        <authorList>
            <person name="Ho H."/>
            <person name="Lee Y.-J."/>
            <person name="Nurcahyanto D.-A."/>
            <person name="Kim S.-G."/>
        </authorList>
    </citation>
    <scope>NUCLEOTIDE SEQUENCE [LARGE SCALE GENOMIC DNA]</scope>
    <source>
        <strain evidence="1 2">PL0136</strain>
    </source>
</reference>
<organism evidence="1 2">
    <name type="scientific">Spirosoma foliorum</name>
    <dbReference type="NCBI Taxonomy" id="2710596"/>
    <lineage>
        <taxon>Bacteria</taxon>
        <taxon>Pseudomonadati</taxon>
        <taxon>Bacteroidota</taxon>
        <taxon>Cytophagia</taxon>
        <taxon>Cytophagales</taxon>
        <taxon>Cytophagaceae</taxon>
        <taxon>Spirosoma</taxon>
    </lineage>
</organism>